<dbReference type="PANTHER" id="PTHR22779:SF6">
    <property type="entry name" value="SD17342P"/>
    <property type="match status" value="1"/>
</dbReference>
<sequence length="146" mass="16323">MSFIQRVGSATPPGYVTPEFPSLYWPIPLRAAQPYYLYDPTDIWRFTTYWTLLFFGALHLVVASWACIIQWRNWKLIWITPVVYAVVGGLEGLVAGSVVGGLTDSCRLGGVYQAGYFKMSTWIPFVWALVNALVLILSSFAIHGGL</sequence>
<accession>A0A6A6T2I7</accession>
<organism evidence="7 8">
    <name type="scientific">Lophiostoma macrostomum CBS 122681</name>
    <dbReference type="NCBI Taxonomy" id="1314788"/>
    <lineage>
        <taxon>Eukaryota</taxon>
        <taxon>Fungi</taxon>
        <taxon>Dikarya</taxon>
        <taxon>Ascomycota</taxon>
        <taxon>Pezizomycotina</taxon>
        <taxon>Dothideomycetes</taxon>
        <taxon>Pleosporomycetidae</taxon>
        <taxon>Pleosporales</taxon>
        <taxon>Lophiostomataceae</taxon>
        <taxon>Lophiostoma</taxon>
    </lineage>
</organism>
<keyword evidence="3 6" id="KW-0812">Transmembrane</keyword>
<dbReference type="InterPro" id="IPR019334">
    <property type="entry name" value="TMEM170A/B/YPR153W-like"/>
</dbReference>
<comment type="subcellular location">
    <subcellularLocation>
        <location evidence="1">Membrane</location>
        <topology evidence="1">Multi-pass membrane protein</topology>
    </subcellularLocation>
</comment>
<name>A0A6A6T2I7_9PLEO</name>
<evidence type="ECO:0000256" key="3">
    <source>
        <dbReference type="ARBA" id="ARBA00022692"/>
    </source>
</evidence>
<evidence type="ECO:0000256" key="4">
    <source>
        <dbReference type="ARBA" id="ARBA00022989"/>
    </source>
</evidence>
<keyword evidence="8" id="KW-1185">Reference proteome</keyword>
<dbReference type="GO" id="GO:0016020">
    <property type="term" value="C:membrane"/>
    <property type="evidence" value="ECO:0007669"/>
    <property type="project" value="UniProtKB-SubCell"/>
</dbReference>
<comment type="similarity">
    <text evidence="2">Belongs to the TMEM170 family.</text>
</comment>
<evidence type="ECO:0000256" key="1">
    <source>
        <dbReference type="ARBA" id="ARBA00004141"/>
    </source>
</evidence>
<evidence type="ECO:0008006" key="9">
    <source>
        <dbReference type="Google" id="ProtNLM"/>
    </source>
</evidence>
<reference evidence="7" key="1">
    <citation type="journal article" date="2020" name="Stud. Mycol.">
        <title>101 Dothideomycetes genomes: a test case for predicting lifestyles and emergence of pathogens.</title>
        <authorList>
            <person name="Haridas S."/>
            <person name="Albert R."/>
            <person name="Binder M."/>
            <person name="Bloem J."/>
            <person name="Labutti K."/>
            <person name="Salamov A."/>
            <person name="Andreopoulos B."/>
            <person name="Baker S."/>
            <person name="Barry K."/>
            <person name="Bills G."/>
            <person name="Bluhm B."/>
            <person name="Cannon C."/>
            <person name="Castanera R."/>
            <person name="Culley D."/>
            <person name="Daum C."/>
            <person name="Ezra D."/>
            <person name="Gonzalez J."/>
            <person name="Henrissat B."/>
            <person name="Kuo A."/>
            <person name="Liang C."/>
            <person name="Lipzen A."/>
            <person name="Lutzoni F."/>
            <person name="Magnuson J."/>
            <person name="Mondo S."/>
            <person name="Nolan M."/>
            <person name="Ohm R."/>
            <person name="Pangilinan J."/>
            <person name="Park H.-J."/>
            <person name="Ramirez L."/>
            <person name="Alfaro M."/>
            <person name="Sun H."/>
            <person name="Tritt A."/>
            <person name="Yoshinaga Y."/>
            <person name="Zwiers L.-H."/>
            <person name="Turgeon B."/>
            <person name="Goodwin S."/>
            <person name="Spatafora J."/>
            <person name="Crous P."/>
            <person name="Grigoriev I."/>
        </authorList>
    </citation>
    <scope>NUCLEOTIDE SEQUENCE</scope>
    <source>
        <strain evidence="7">CBS 122681</strain>
    </source>
</reference>
<feature type="transmembrane region" description="Helical" evidence="6">
    <location>
        <begin position="49"/>
        <end position="69"/>
    </location>
</feature>
<keyword evidence="4 6" id="KW-1133">Transmembrane helix</keyword>
<protein>
    <recommendedName>
        <fullName evidence="9">Integral membrane protein</fullName>
    </recommendedName>
</protein>
<evidence type="ECO:0000313" key="8">
    <source>
        <dbReference type="Proteomes" id="UP000799324"/>
    </source>
</evidence>
<proteinExistence type="inferred from homology"/>
<dbReference type="Proteomes" id="UP000799324">
    <property type="component" value="Unassembled WGS sequence"/>
</dbReference>
<evidence type="ECO:0000256" key="6">
    <source>
        <dbReference type="SAM" id="Phobius"/>
    </source>
</evidence>
<feature type="transmembrane region" description="Helical" evidence="6">
    <location>
        <begin position="122"/>
        <end position="142"/>
    </location>
</feature>
<evidence type="ECO:0000256" key="2">
    <source>
        <dbReference type="ARBA" id="ARBA00006325"/>
    </source>
</evidence>
<dbReference type="PANTHER" id="PTHR22779">
    <property type="entry name" value="SD17342P"/>
    <property type="match status" value="1"/>
</dbReference>
<evidence type="ECO:0000313" key="7">
    <source>
        <dbReference type="EMBL" id="KAF2653113.1"/>
    </source>
</evidence>
<dbReference type="AlphaFoldDB" id="A0A6A6T2I7"/>
<dbReference type="EMBL" id="MU004387">
    <property type="protein sequence ID" value="KAF2653113.1"/>
    <property type="molecule type" value="Genomic_DNA"/>
</dbReference>
<gene>
    <name evidence="7" type="ORF">K491DRAFT_634411</name>
</gene>
<feature type="transmembrane region" description="Helical" evidence="6">
    <location>
        <begin position="76"/>
        <end position="102"/>
    </location>
</feature>
<dbReference type="OrthoDB" id="2131401at2759"/>
<evidence type="ECO:0000256" key="5">
    <source>
        <dbReference type="ARBA" id="ARBA00023136"/>
    </source>
</evidence>
<keyword evidence="5 6" id="KW-0472">Membrane</keyword>
<dbReference type="Pfam" id="PF10190">
    <property type="entry name" value="Tmemb_170"/>
    <property type="match status" value="1"/>
</dbReference>